<dbReference type="Gene3D" id="3.40.50.1820">
    <property type="entry name" value="alpha/beta hydrolase"/>
    <property type="match status" value="1"/>
</dbReference>
<evidence type="ECO:0000256" key="3">
    <source>
        <dbReference type="PIRSR" id="PIRSR001112-1"/>
    </source>
</evidence>
<dbReference type="GeneID" id="68095031"/>
<feature type="active site" description="Nucleophile" evidence="3">
    <location>
        <position position="229"/>
    </location>
</feature>
<name>A0AA88GU16_NAELO</name>
<evidence type="ECO:0000256" key="2">
    <source>
        <dbReference type="ARBA" id="ARBA00022801"/>
    </source>
</evidence>
<dbReference type="Pfam" id="PF00561">
    <property type="entry name" value="Abhydrolase_1"/>
    <property type="match status" value="1"/>
</dbReference>
<accession>A0AA88GU16</accession>
<dbReference type="InterPro" id="IPR016292">
    <property type="entry name" value="Epoxide_hydrolase"/>
</dbReference>
<dbReference type="PRINTS" id="PR00412">
    <property type="entry name" value="EPOXHYDRLASE"/>
</dbReference>
<dbReference type="PANTHER" id="PTHR21661:SF35">
    <property type="entry name" value="EPOXIDE HYDROLASE"/>
    <property type="match status" value="1"/>
</dbReference>
<keyword evidence="7" id="KW-1185">Reference proteome</keyword>
<feature type="chain" id="PRO_5041715574" description="AB hydrolase-1 domain-containing protein" evidence="4">
    <location>
        <begin position="28"/>
        <end position="469"/>
    </location>
</feature>
<keyword evidence="2" id="KW-0378">Hydrolase</keyword>
<keyword evidence="4" id="KW-0732">Signal</keyword>
<feature type="active site" description="Proton acceptor" evidence="3">
    <location>
        <position position="433"/>
    </location>
</feature>
<evidence type="ECO:0000313" key="7">
    <source>
        <dbReference type="Proteomes" id="UP000816034"/>
    </source>
</evidence>
<proteinExistence type="inferred from homology"/>
<feature type="domain" description="AB hydrolase-1" evidence="5">
    <location>
        <begin position="154"/>
        <end position="244"/>
    </location>
</feature>
<gene>
    <name evidence="6" type="ORF">C9374_002575</name>
</gene>
<reference evidence="6 7" key="1">
    <citation type="journal article" date="2018" name="BMC Genomics">
        <title>The genome of Naegleria lovaniensis, the basis for a comparative approach to unravel pathogenicity factors of the human pathogenic amoeba N. fowleri.</title>
        <authorList>
            <person name="Liechti N."/>
            <person name="Schurch N."/>
            <person name="Bruggmann R."/>
            <person name="Wittwer M."/>
        </authorList>
    </citation>
    <scope>NUCLEOTIDE SEQUENCE [LARGE SCALE GENOMIC DNA]</scope>
    <source>
        <strain evidence="6 7">ATCC 30569</strain>
    </source>
</reference>
<evidence type="ECO:0000313" key="6">
    <source>
        <dbReference type="EMBL" id="KAG2386129.1"/>
    </source>
</evidence>
<feature type="signal peptide" evidence="4">
    <location>
        <begin position="1"/>
        <end position="27"/>
    </location>
</feature>
<dbReference type="GO" id="GO:0004301">
    <property type="term" value="F:epoxide hydrolase activity"/>
    <property type="evidence" value="ECO:0007669"/>
    <property type="project" value="TreeGrafter"/>
</dbReference>
<organism evidence="6 7">
    <name type="scientific">Naegleria lovaniensis</name>
    <name type="common">Amoeba</name>
    <dbReference type="NCBI Taxonomy" id="51637"/>
    <lineage>
        <taxon>Eukaryota</taxon>
        <taxon>Discoba</taxon>
        <taxon>Heterolobosea</taxon>
        <taxon>Tetramitia</taxon>
        <taxon>Eutetramitia</taxon>
        <taxon>Vahlkampfiidae</taxon>
        <taxon>Naegleria</taxon>
    </lineage>
</organism>
<feature type="active site" description="Proton donor" evidence="3">
    <location>
        <position position="377"/>
    </location>
</feature>
<dbReference type="SUPFAM" id="SSF53474">
    <property type="entry name" value="alpha/beta-Hydrolases"/>
    <property type="match status" value="1"/>
</dbReference>
<dbReference type="Proteomes" id="UP000816034">
    <property type="component" value="Unassembled WGS sequence"/>
</dbReference>
<protein>
    <recommendedName>
        <fullName evidence="5">AB hydrolase-1 domain-containing protein</fullName>
    </recommendedName>
</protein>
<dbReference type="GO" id="GO:0097176">
    <property type="term" value="P:epoxide metabolic process"/>
    <property type="evidence" value="ECO:0007669"/>
    <property type="project" value="TreeGrafter"/>
</dbReference>
<comment type="caution">
    <text evidence="6">The sequence shown here is derived from an EMBL/GenBank/DDBJ whole genome shotgun (WGS) entry which is preliminary data.</text>
</comment>
<dbReference type="PANTHER" id="PTHR21661">
    <property type="entry name" value="EPOXIDE HYDROLASE 1-RELATED"/>
    <property type="match status" value="1"/>
</dbReference>
<dbReference type="RefSeq" id="XP_044550122.1">
    <property type="nucleotide sequence ID" value="XM_044692008.1"/>
</dbReference>
<dbReference type="AlphaFoldDB" id="A0AA88GU16"/>
<dbReference type="PIRSF" id="PIRSF001112">
    <property type="entry name" value="Epoxide_hydrolase"/>
    <property type="match status" value="1"/>
</dbReference>
<comment type="similarity">
    <text evidence="1">Belongs to the peptidase S33 family.</text>
</comment>
<dbReference type="EMBL" id="PYSW02000016">
    <property type="protein sequence ID" value="KAG2386129.1"/>
    <property type="molecule type" value="Genomic_DNA"/>
</dbReference>
<sequence length="469" mass="54233">MQRCASLYWPLVALVLFLVTTPHVSRAANRHEPHKNTIRPFIIPYDHSDYLKLQHRLNETLYLMKTEWKQYGAFHSLYSTPATRWEMGTDLDQLIELVQYWLDEFNWKQQVEKLNSKLPHFETTITLEDQEDLIRFAWRQSSKQSDLPLDQRKVLLIIHGWPGNVWEFHKIVNELVEEKGFDVVAPSIPGYGFSSAPKTEGYDVKKVASLFVKLMRELGYGKYVVQGGDWGSLIGENVARLDSTHCIGYHSNMCVTLPYWQDWLQVAVDSVKKIIYGTPLIENTESFSSFLLYTVKYFTADGGYQHIQSTRPDSLGIALLDSPVGTMAYILEKFISWTDIPQKDTSQLFTRISRDDFLTIVMIYQSTRTIASSIRLYYFTMANNAQKSFGEDKPYLTTPTACAVFKDLFRATRYTAQRNFNLVQFNRFEQGGHFAALENPKALVQDVVTFATNRFDTSMESKKKEKNEL</sequence>
<dbReference type="InterPro" id="IPR029058">
    <property type="entry name" value="AB_hydrolase_fold"/>
</dbReference>
<evidence type="ECO:0000259" key="5">
    <source>
        <dbReference type="Pfam" id="PF00561"/>
    </source>
</evidence>
<evidence type="ECO:0000256" key="1">
    <source>
        <dbReference type="ARBA" id="ARBA00010088"/>
    </source>
</evidence>
<dbReference type="InterPro" id="IPR000073">
    <property type="entry name" value="AB_hydrolase_1"/>
</dbReference>
<evidence type="ECO:0000256" key="4">
    <source>
        <dbReference type="SAM" id="SignalP"/>
    </source>
</evidence>
<dbReference type="InterPro" id="IPR000639">
    <property type="entry name" value="Epox_hydrolase-like"/>
</dbReference>